<evidence type="ECO:0000256" key="6">
    <source>
        <dbReference type="SAM" id="SignalP"/>
    </source>
</evidence>
<evidence type="ECO:0000313" key="9">
    <source>
        <dbReference type="Proteomes" id="UP000316727"/>
    </source>
</evidence>
<dbReference type="PROSITE" id="PS51007">
    <property type="entry name" value="CYTC"/>
    <property type="match status" value="1"/>
</dbReference>
<dbReference type="Gene3D" id="2.120.10.30">
    <property type="entry name" value="TolB, C-terminal domain"/>
    <property type="match status" value="1"/>
</dbReference>
<dbReference type="GO" id="GO:0020037">
    <property type="term" value="F:heme binding"/>
    <property type="evidence" value="ECO:0007669"/>
    <property type="project" value="InterPro"/>
</dbReference>
<dbReference type="InterPro" id="IPR036909">
    <property type="entry name" value="Cyt_c-like_dom_sf"/>
</dbReference>
<evidence type="ECO:0000256" key="3">
    <source>
        <dbReference type="ARBA" id="ARBA00023004"/>
    </source>
</evidence>
<evidence type="ECO:0000256" key="4">
    <source>
        <dbReference type="PROSITE-ProRule" id="PRU00433"/>
    </source>
</evidence>
<feature type="domain" description="Cytochrome c" evidence="7">
    <location>
        <begin position="568"/>
        <end position="658"/>
    </location>
</feature>
<feature type="compositionally biased region" description="Basic residues" evidence="5">
    <location>
        <begin position="553"/>
        <end position="567"/>
    </location>
</feature>
<feature type="chain" id="PRO_5021354547" description="Cytochrome c domain-containing protein" evidence="6">
    <location>
        <begin position="33"/>
        <end position="666"/>
    </location>
</feature>
<dbReference type="OrthoDB" id="9814063at2"/>
<evidence type="ECO:0000313" key="8">
    <source>
        <dbReference type="EMBL" id="TPE44028.1"/>
    </source>
</evidence>
<keyword evidence="1 4" id="KW-0349">Heme</keyword>
<dbReference type="AlphaFoldDB" id="A0A501W409"/>
<dbReference type="InterPro" id="IPR011042">
    <property type="entry name" value="6-blade_b-propeller_TolB-like"/>
</dbReference>
<keyword evidence="9" id="KW-1185">Reference proteome</keyword>
<evidence type="ECO:0000256" key="2">
    <source>
        <dbReference type="ARBA" id="ARBA00022723"/>
    </source>
</evidence>
<dbReference type="GO" id="GO:0046872">
    <property type="term" value="F:metal ion binding"/>
    <property type="evidence" value="ECO:0007669"/>
    <property type="project" value="UniProtKB-KW"/>
</dbReference>
<dbReference type="Proteomes" id="UP000316727">
    <property type="component" value="Unassembled WGS sequence"/>
</dbReference>
<comment type="caution">
    <text evidence="8">The sequence shown here is derived from an EMBL/GenBank/DDBJ whole genome shotgun (WGS) entry which is preliminary data.</text>
</comment>
<dbReference type="PANTHER" id="PTHR33546">
    <property type="entry name" value="LARGE, MULTIFUNCTIONAL SECRETED PROTEIN-RELATED"/>
    <property type="match status" value="1"/>
</dbReference>
<evidence type="ECO:0000256" key="5">
    <source>
        <dbReference type="SAM" id="MobiDB-lite"/>
    </source>
</evidence>
<dbReference type="SUPFAM" id="SSF50952">
    <property type="entry name" value="Soluble quinoprotein glucose dehydrogenase"/>
    <property type="match status" value="1"/>
</dbReference>
<accession>A0A501W409</accession>
<proteinExistence type="predicted"/>
<name>A0A501W409_9BACT</name>
<gene>
    <name evidence="8" type="ORF">FJM65_11450</name>
</gene>
<dbReference type="InterPro" id="IPR009056">
    <property type="entry name" value="Cyt_c-like_dom"/>
</dbReference>
<dbReference type="EMBL" id="VFRQ01000005">
    <property type="protein sequence ID" value="TPE44028.1"/>
    <property type="molecule type" value="Genomic_DNA"/>
</dbReference>
<feature type="region of interest" description="Disordered" evidence="5">
    <location>
        <begin position="545"/>
        <end position="571"/>
    </location>
</feature>
<evidence type="ECO:0000256" key="1">
    <source>
        <dbReference type="ARBA" id="ARBA00022617"/>
    </source>
</evidence>
<dbReference type="RefSeq" id="WP_140621651.1">
    <property type="nucleotide sequence ID" value="NZ_VFRQ01000005.1"/>
</dbReference>
<keyword evidence="3 4" id="KW-0408">Iron</keyword>
<evidence type="ECO:0000259" key="7">
    <source>
        <dbReference type="PROSITE" id="PS51007"/>
    </source>
</evidence>
<keyword evidence="2 4" id="KW-0479">Metal-binding</keyword>
<dbReference type="PANTHER" id="PTHR33546:SF1">
    <property type="entry name" value="LARGE, MULTIFUNCTIONAL SECRETED PROTEIN"/>
    <property type="match status" value="1"/>
</dbReference>
<feature type="signal peptide" evidence="6">
    <location>
        <begin position="1"/>
        <end position="32"/>
    </location>
</feature>
<reference evidence="8 9" key="1">
    <citation type="submission" date="2019-06" db="EMBL/GenBank/DDBJ databases">
        <title>A novel bacterium of genus Pontibacter, isolated from marine sediment.</title>
        <authorList>
            <person name="Huang H."/>
            <person name="Mo K."/>
            <person name="Hu Y."/>
        </authorList>
    </citation>
    <scope>NUCLEOTIDE SEQUENCE [LARGE SCALE GENOMIC DNA]</scope>
    <source>
        <strain evidence="8 9">HB172049</strain>
    </source>
</reference>
<dbReference type="Gene3D" id="1.10.760.10">
    <property type="entry name" value="Cytochrome c-like domain"/>
    <property type="match status" value="1"/>
</dbReference>
<dbReference type="SUPFAM" id="SSF46626">
    <property type="entry name" value="Cytochrome c"/>
    <property type="match status" value="1"/>
</dbReference>
<dbReference type="GO" id="GO:0009055">
    <property type="term" value="F:electron transfer activity"/>
    <property type="evidence" value="ECO:0007669"/>
    <property type="project" value="InterPro"/>
</dbReference>
<dbReference type="InterPro" id="IPR011041">
    <property type="entry name" value="Quinoprot_gluc/sorb_DH_b-prop"/>
</dbReference>
<sequence length="666" mass="73469">MKYTHRKSYRKSVLSFLLTAATITGFGASAVAQESPMEEDYFRIMGVSSPEGALLEVGGLTVLPSGDLGISTRRGDVYIVENPTSQRPYFRKFASGLHEILGLAYKDGALYAAQRGELTKLVDTDMDGKADKYKTVYAWPISGHYHEYSFGPKIAPDGSFFVTGNVAFGDEEWWRGESRVPWRGWTMKISEDGKMEPWATGMRSPAGPGVIDGELFYTDNQGDWMGSGGLWHLPKGAFTGHPAGLRWSNMPNSPVKATAEQLYAQVDQRKVRDENGRYIKPENVVDEEFKTLYEVKKAVPELQLPAVWLPHGILGISNSEPIKIPEDNFGPFGGQVLVGDQGMSLISRVFLEKVNGEYQGAAFLFRSGFQSGVLRMAWAKDGSLFVGETNRGWGSAGDANQGLQRLVWNNRVPFEMRAVRAMPDGFEIEFTKPVDKKSAENVASYSVSSFIYKYHPVYGSPPVNTEECVIKGVKVSEDGMKARLVVDNLRRHYIHNITLNGVRERDNYHSLVHPTAYYTLNNIPEGEKLSMSELSTKGAAAETEKSAAAKKAAPAKKTAKPAAKKAPAKATAAAPTYTEVKGLLAKYTCLACHNTDKRQVGPAYVDVAKRGYTPQKIVELIHNPEPKNWPDYATEMPPMPQVPKEDALKIAKWINSLASAEKSSSK</sequence>
<protein>
    <recommendedName>
        <fullName evidence="7">Cytochrome c domain-containing protein</fullName>
    </recommendedName>
</protein>
<organism evidence="8 9">
    <name type="scientific">Pontibacter mangrovi</name>
    <dbReference type="NCBI Taxonomy" id="2589816"/>
    <lineage>
        <taxon>Bacteria</taxon>
        <taxon>Pseudomonadati</taxon>
        <taxon>Bacteroidota</taxon>
        <taxon>Cytophagia</taxon>
        <taxon>Cytophagales</taxon>
        <taxon>Hymenobacteraceae</taxon>
        <taxon>Pontibacter</taxon>
    </lineage>
</organism>
<keyword evidence="6" id="KW-0732">Signal</keyword>